<proteinExistence type="predicted"/>
<reference evidence="1" key="1">
    <citation type="submission" date="2018-05" db="EMBL/GenBank/DDBJ databases">
        <authorList>
            <person name="Lanie J.A."/>
            <person name="Ng W.-L."/>
            <person name="Kazmierczak K.M."/>
            <person name="Andrzejewski T.M."/>
            <person name="Davidsen T.M."/>
            <person name="Wayne K.J."/>
            <person name="Tettelin H."/>
            <person name="Glass J.I."/>
            <person name="Rusch D."/>
            <person name="Podicherti R."/>
            <person name="Tsui H.-C.T."/>
            <person name="Winkler M.E."/>
        </authorList>
    </citation>
    <scope>NUCLEOTIDE SEQUENCE</scope>
</reference>
<accession>A0A382KER5</accession>
<dbReference type="AlphaFoldDB" id="A0A382KER5"/>
<dbReference type="EMBL" id="UINC01079988">
    <property type="protein sequence ID" value="SVC22516.1"/>
    <property type="molecule type" value="Genomic_DNA"/>
</dbReference>
<feature type="non-terminal residue" evidence="1">
    <location>
        <position position="1"/>
    </location>
</feature>
<organism evidence="1">
    <name type="scientific">marine metagenome</name>
    <dbReference type="NCBI Taxonomy" id="408172"/>
    <lineage>
        <taxon>unclassified sequences</taxon>
        <taxon>metagenomes</taxon>
        <taxon>ecological metagenomes</taxon>
    </lineage>
</organism>
<name>A0A382KER5_9ZZZZ</name>
<protein>
    <submittedName>
        <fullName evidence="1">Uncharacterized protein</fullName>
    </submittedName>
</protein>
<evidence type="ECO:0000313" key="1">
    <source>
        <dbReference type="EMBL" id="SVC22516.1"/>
    </source>
</evidence>
<sequence>ENCNTLFRPIENKAHGIKARGGLWALFEKRDIYRKHAIVGLHVDSKITSLMYTINYVCESQNGIPRNALADQVVPTMKERGREGFIEYYLTLAHSLEEITIWAEYVDYYNANYKRKLDFNLTKKTIEKAGTFFDRYTALNKKISSTNDVEGVARGGMLFLRKSSSSTLRTPF</sequence>
<gene>
    <name evidence="1" type="ORF">METZ01_LOCUS275370</name>
</gene>